<dbReference type="GO" id="GO:0008843">
    <property type="term" value="F:endochitinase activity"/>
    <property type="evidence" value="ECO:0007669"/>
    <property type="project" value="UniProtKB-EC"/>
</dbReference>
<keyword evidence="5" id="KW-0964">Secreted</keyword>
<dbReference type="InterPro" id="IPR001579">
    <property type="entry name" value="Glyco_hydro_18_chit_AS"/>
</dbReference>
<keyword evidence="10 12" id="KW-0326">Glycosidase</keyword>
<comment type="similarity">
    <text evidence="3">Belongs to the glycosyl hydrolase 18 family. Chitinase class V subfamily.</text>
</comment>
<feature type="domain" description="GH18" evidence="14">
    <location>
        <begin position="41"/>
        <end position="404"/>
    </location>
</feature>
<sequence length="426" mass="46640">MSSLLIRLLTALGSLSFALGLLGPETITPEHKSISKRVSSYVNAVYFVNWGIYQKNYQPRDLPVSQITHVLYAFLDVRADGTVYARDSYADLEIHYDNDSWLDTGTNAYGCVKQLYLLKKANRKLKVLLSIGGWTLSTNFPAAASTEATRATFAKSAVTIMKDWGFDGIDVDWEYPADDVEAANMVLLLQTVREELDSYAAQHASGHHFQLSIAAPAGQEHYAKLHMAELGDVLDHFNLMAYDYAGSWSSVTGHNANLYPSQDKPDSTPFNTDDAVRAYLNGSVPSEKLVLGMPIYGHSFEGTSGIGDAFSGIGSGSWVNGKWDYKVLPKTGATVHCDSAAQACYSFDPNTNELISFDTPDVVRKKVTYLQELGLGGSMFWEASADRSGSDSMVQVSAESLGSLDDTPNWLDYPDSQYENIAAGME</sequence>
<dbReference type="EMBL" id="JAGMUV010000034">
    <property type="protein sequence ID" value="KAH7113551.1"/>
    <property type="molecule type" value="Genomic_DNA"/>
</dbReference>
<evidence type="ECO:0000313" key="16">
    <source>
        <dbReference type="Proteomes" id="UP000738349"/>
    </source>
</evidence>
<accession>A0A9P9IA98</accession>
<evidence type="ECO:0000256" key="2">
    <source>
        <dbReference type="ARBA" id="ARBA00004613"/>
    </source>
</evidence>
<keyword evidence="9" id="KW-0119">Carbohydrate metabolism</keyword>
<dbReference type="OrthoDB" id="76388at2759"/>
<dbReference type="PANTHER" id="PTHR11177:SF317">
    <property type="entry name" value="CHITINASE 12-RELATED"/>
    <property type="match status" value="1"/>
</dbReference>
<comment type="caution">
    <text evidence="15">The sequence shown here is derived from an EMBL/GenBank/DDBJ whole genome shotgun (WGS) entry which is preliminary data.</text>
</comment>
<dbReference type="CDD" id="cd06548">
    <property type="entry name" value="GH18_chitinase"/>
    <property type="match status" value="1"/>
</dbReference>
<evidence type="ECO:0000256" key="1">
    <source>
        <dbReference type="ARBA" id="ARBA00000822"/>
    </source>
</evidence>
<comment type="subcellular location">
    <subcellularLocation>
        <location evidence="2">Secreted</location>
    </subcellularLocation>
</comment>
<dbReference type="Proteomes" id="UP000738349">
    <property type="component" value="Unassembled WGS sequence"/>
</dbReference>
<evidence type="ECO:0000256" key="3">
    <source>
        <dbReference type="ARBA" id="ARBA00008682"/>
    </source>
</evidence>
<evidence type="ECO:0000256" key="9">
    <source>
        <dbReference type="ARBA" id="ARBA00023277"/>
    </source>
</evidence>
<dbReference type="PANTHER" id="PTHR11177">
    <property type="entry name" value="CHITINASE"/>
    <property type="match status" value="1"/>
</dbReference>
<evidence type="ECO:0000256" key="6">
    <source>
        <dbReference type="ARBA" id="ARBA00022729"/>
    </source>
</evidence>
<evidence type="ECO:0000256" key="4">
    <source>
        <dbReference type="ARBA" id="ARBA00012729"/>
    </source>
</evidence>
<dbReference type="FunFam" id="3.20.20.80:FF:000075">
    <property type="entry name" value="Sporulation-specific chitinase"/>
    <property type="match status" value="1"/>
</dbReference>
<dbReference type="InterPro" id="IPR017853">
    <property type="entry name" value="GH"/>
</dbReference>
<dbReference type="SUPFAM" id="SSF51445">
    <property type="entry name" value="(Trans)glycosidases"/>
    <property type="match status" value="1"/>
</dbReference>
<feature type="chain" id="PRO_5040366930" description="chitinase" evidence="13">
    <location>
        <begin position="21"/>
        <end position="426"/>
    </location>
</feature>
<dbReference type="GO" id="GO:0008061">
    <property type="term" value="F:chitin binding"/>
    <property type="evidence" value="ECO:0007669"/>
    <property type="project" value="InterPro"/>
</dbReference>
<keyword evidence="16" id="KW-1185">Reference proteome</keyword>
<evidence type="ECO:0000256" key="11">
    <source>
        <dbReference type="ARBA" id="ARBA00023326"/>
    </source>
</evidence>
<evidence type="ECO:0000256" key="7">
    <source>
        <dbReference type="ARBA" id="ARBA00022801"/>
    </source>
</evidence>
<dbReference type="SUPFAM" id="SSF54556">
    <property type="entry name" value="Chitinase insertion domain"/>
    <property type="match status" value="1"/>
</dbReference>
<evidence type="ECO:0000256" key="5">
    <source>
        <dbReference type="ARBA" id="ARBA00022525"/>
    </source>
</evidence>
<dbReference type="SMART" id="SM00636">
    <property type="entry name" value="Glyco_18"/>
    <property type="match status" value="1"/>
</dbReference>
<evidence type="ECO:0000256" key="8">
    <source>
        <dbReference type="ARBA" id="ARBA00023024"/>
    </source>
</evidence>
<dbReference type="InterPro" id="IPR029070">
    <property type="entry name" value="Chitinase_insertion_sf"/>
</dbReference>
<proteinExistence type="inferred from homology"/>
<name>A0A9P9IA98_9HYPO</name>
<dbReference type="InterPro" id="IPR001223">
    <property type="entry name" value="Glyco_hydro18_cat"/>
</dbReference>
<dbReference type="Pfam" id="PF00704">
    <property type="entry name" value="Glyco_hydro_18"/>
    <property type="match status" value="1"/>
</dbReference>
<dbReference type="AlphaFoldDB" id="A0A9P9IA98"/>
<evidence type="ECO:0000256" key="12">
    <source>
        <dbReference type="RuleBase" id="RU000489"/>
    </source>
</evidence>
<comment type="catalytic activity">
    <reaction evidence="1">
        <text>Random endo-hydrolysis of N-acetyl-beta-D-glucosaminide (1-&gt;4)-beta-linkages in chitin and chitodextrins.</text>
        <dbReference type="EC" id="3.2.1.14"/>
    </reaction>
</comment>
<evidence type="ECO:0000259" key="14">
    <source>
        <dbReference type="PROSITE" id="PS51910"/>
    </source>
</evidence>
<feature type="signal peptide" evidence="13">
    <location>
        <begin position="1"/>
        <end position="20"/>
    </location>
</feature>
<organism evidence="15 16">
    <name type="scientific">Dactylonectria macrodidyma</name>
    <dbReference type="NCBI Taxonomy" id="307937"/>
    <lineage>
        <taxon>Eukaryota</taxon>
        <taxon>Fungi</taxon>
        <taxon>Dikarya</taxon>
        <taxon>Ascomycota</taxon>
        <taxon>Pezizomycotina</taxon>
        <taxon>Sordariomycetes</taxon>
        <taxon>Hypocreomycetidae</taxon>
        <taxon>Hypocreales</taxon>
        <taxon>Nectriaceae</taxon>
        <taxon>Dactylonectria</taxon>
    </lineage>
</organism>
<dbReference type="GO" id="GO:0005576">
    <property type="term" value="C:extracellular region"/>
    <property type="evidence" value="ECO:0007669"/>
    <property type="project" value="UniProtKB-SubCell"/>
</dbReference>
<evidence type="ECO:0000256" key="13">
    <source>
        <dbReference type="SAM" id="SignalP"/>
    </source>
</evidence>
<dbReference type="Gene3D" id="3.20.20.80">
    <property type="entry name" value="Glycosidases"/>
    <property type="match status" value="1"/>
</dbReference>
<evidence type="ECO:0000256" key="10">
    <source>
        <dbReference type="ARBA" id="ARBA00023295"/>
    </source>
</evidence>
<protein>
    <recommendedName>
        <fullName evidence="4">chitinase</fullName>
        <ecNumber evidence="4">3.2.1.14</ecNumber>
    </recommendedName>
</protein>
<evidence type="ECO:0000313" key="15">
    <source>
        <dbReference type="EMBL" id="KAH7113551.1"/>
    </source>
</evidence>
<dbReference type="InterPro" id="IPR011583">
    <property type="entry name" value="Chitinase_II/V-like_cat"/>
</dbReference>
<keyword evidence="8" id="KW-0146">Chitin degradation</keyword>
<gene>
    <name evidence="15" type="ORF">EDB81DRAFT_670184</name>
</gene>
<keyword evidence="11" id="KW-0624">Polysaccharide degradation</keyword>
<dbReference type="GO" id="GO:0000272">
    <property type="term" value="P:polysaccharide catabolic process"/>
    <property type="evidence" value="ECO:0007669"/>
    <property type="project" value="UniProtKB-KW"/>
</dbReference>
<reference evidence="15" key="1">
    <citation type="journal article" date="2021" name="Nat. Commun.">
        <title>Genetic determinants of endophytism in the Arabidopsis root mycobiome.</title>
        <authorList>
            <person name="Mesny F."/>
            <person name="Miyauchi S."/>
            <person name="Thiergart T."/>
            <person name="Pickel B."/>
            <person name="Atanasova L."/>
            <person name="Karlsson M."/>
            <person name="Huettel B."/>
            <person name="Barry K.W."/>
            <person name="Haridas S."/>
            <person name="Chen C."/>
            <person name="Bauer D."/>
            <person name="Andreopoulos W."/>
            <person name="Pangilinan J."/>
            <person name="LaButti K."/>
            <person name="Riley R."/>
            <person name="Lipzen A."/>
            <person name="Clum A."/>
            <person name="Drula E."/>
            <person name="Henrissat B."/>
            <person name="Kohler A."/>
            <person name="Grigoriev I.V."/>
            <person name="Martin F.M."/>
            <person name="Hacquard S."/>
        </authorList>
    </citation>
    <scope>NUCLEOTIDE SEQUENCE</scope>
    <source>
        <strain evidence="15">MPI-CAGE-AT-0147</strain>
    </source>
</reference>
<dbReference type="PROSITE" id="PS01095">
    <property type="entry name" value="GH18_1"/>
    <property type="match status" value="1"/>
</dbReference>
<keyword evidence="6 13" id="KW-0732">Signal</keyword>
<dbReference type="PROSITE" id="PS51910">
    <property type="entry name" value="GH18_2"/>
    <property type="match status" value="1"/>
</dbReference>
<keyword evidence="7 12" id="KW-0378">Hydrolase</keyword>
<dbReference type="GO" id="GO:0006032">
    <property type="term" value="P:chitin catabolic process"/>
    <property type="evidence" value="ECO:0007669"/>
    <property type="project" value="UniProtKB-KW"/>
</dbReference>
<dbReference type="InterPro" id="IPR050314">
    <property type="entry name" value="Glycosyl_Hydrlase_18"/>
</dbReference>
<dbReference type="Gene3D" id="3.10.50.10">
    <property type="match status" value="1"/>
</dbReference>
<dbReference type="EC" id="3.2.1.14" evidence="4"/>